<evidence type="ECO:0000259" key="4">
    <source>
        <dbReference type="Pfam" id="PF02384"/>
    </source>
</evidence>
<sequence length="625" mass="68097">MDGDGRPEMTDDEATVTAADIARIAGVGRAAVSNWRRRYADFPEPVGGTASSPTFSLKEIEEWLRLQGKVQALPLRERAWQQIRAATDDLRLGEAVAEAAELLCGKGTPRLVPQQAVELLKEYREQSGEEAVRFLLDRYAEVHSRRLAETPPEVAEFMARLAGPGVRTVLDPACGLGILLSAMKGVEHAYGQEIEEALARIAKIRLDLTGIPGEVRAGDSLRDDAWPDLLVDAVVCHPPFNERNWGYDELVHSPRWEYGLPPKTESELAWVQHALSHLVPGGLALLLLPAVVAARRSGRRIRSNLLRRGALQAVIGLSAKTVGGTGLPVHIWILRKPADDGPPPSRVLMAEAEPGTFDEVIEVWREFQADREREIDRPGLCRTVPVIELVDDAVDVTPGRYVGAQEVSASDFPAIRERLLRGLKRTIELIPEAVPGGGRTMPLVTVSELERIGALEMVQAGRFEIDGTGQPVITDQDLLSGSRPRGQTSPEGRIRLRPGDVVVAVRGGELAARVIRESGLLLGPRLTLLRPDPAHLDADFLAGFLQATAAVAGTPSGIGRFDPRRSQVPRLPLEEQRRYGEAFRRIAEFGDQLREIEQAAHRALVSIALGFVTGTLTPPPGRGSA</sequence>
<feature type="region of interest" description="Disordered" evidence="3">
    <location>
        <begin position="473"/>
        <end position="493"/>
    </location>
</feature>
<dbReference type="REBASE" id="26038">
    <property type="entry name" value="M.TbiR51ORF1637P"/>
</dbReference>
<dbReference type="SUPFAM" id="SSF116734">
    <property type="entry name" value="DNA methylase specificity domain"/>
    <property type="match status" value="1"/>
</dbReference>
<evidence type="ECO:0000313" key="6">
    <source>
        <dbReference type="Proteomes" id="UP000006640"/>
    </source>
</evidence>
<keyword evidence="5" id="KW-0489">Methyltransferase</keyword>
<protein>
    <submittedName>
        <fullName evidence="5">N-6 DNA methylase</fullName>
    </submittedName>
</protein>
<keyword evidence="6" id="KW-1185">Reference proteome</keyword>
<dbReference type="PRINTS" id="PR00507">
    <property type="entry name" value="N12N6MTFRASE"/>
</dbReference>
<dbReference type="SUPFAM" id="SSF53335">
    <property type="entry name" value="S-adenosyl-L-methionine-dependent methyltransferases"/>
    <property type="match status" value="1"/>
</dbReference>
<accession>D6YAY4</accession>
<evidence type="ECO:0000313" key="5">
    <source>
        <dbReference type="EMBL" id="ADG88351.1"/>
    </source>
</evidence>
<dbReference type="GO" id="GO:0003677">
    <property type="term" value="F:DNA binding"/>
    <property type="evidence" value="ECO:0007669"/>
    <property type="project" value="UniProtKB-KW"/>
</dbReference>
<dbReference type="Gene3D" id="3.90.220.20">
    <property type="entry name" value="DNA methylase specificity domains"/>
    <property type="match status" value="1"/>
</dbReference>
<dbReference type="Gene3D" id="3.40.50.150">
    <property type="entry name" value="Vaccinia Virus protein VP39"/>
    <property type="match status" value="1"/>
</dbReference>
<dbReference type="PANTHER" id="PTHR42998:SF1">
    <property type="entry name" value="TYPE I RESTRICTION ENZYME HINDI METHYLASE SUBUNIT"/>
    <property type="match status" value="1"/>
</dbReference>
<dbReference type="InterPro" id="IPR044946">
    <property type="entry name" value="Restrct_endonuc_typeI_TRD_sf"/>
</dbReference>
<feature type="compositionally biased region" description="Polar residues" evidence="3">
    <location>
        <begin position="473"/>
        <end position="490"/>
    </location>
</feature>
<dbReference type="KEGG" id="tbi:Tbis_1637"/>
<dbReference type="HOGENOM" id="CLU_022127_0_0_11"/>
<dbReference type="GO" id="GO:0032259">
    <property type="term" value="P:methylation"/>
    <property type="evidence" value="ECO:0007669"/>
    <property type="project" value="UniProtKB-KW"/>
</dbReference>
<dbReference type="GO" id="GO:0009307">
    <property type="term" value="P:DNA restriction-modification system"/>
    <property type="evidence" value="ECO:0007669"/>
    <property type="project" value="UniProtKB-KW"/>
</dbReference>
<feature type="domain" description="DNA methylase adenine-specific" evidence="4">
    <location>
        <begin position="134"/>
        <end position="356"/>
    </location>
</feature>
<dbReference type="CDD" id="cd02440">
    <property type="entry name" value="AdoMet_MTases"/>
    <property type="match status" value="1"/>
</dbReference>
<gene>
    <name evidence="5" type="ordered locus">Tbis_1637</name>
</gene>
<dbReference type="PANTHER" id="PTHR42998">
    <property type="entry name" value="TYPE I RESTRICTION ENZYME HINDVIIP M PROTEIN-RELATED"/>
    <property type="match status" value="1"/>
</dbReference>
<evidence type="ECO:0000256" key="3">
    <source>
        <dbReference type="SAM" id="MobiDB-lite"/>
    </source>
</evidence>
<name>D6YAY4_THEBD</name>
<dbReference type="Proteomes" id="UP000006640">
    <property type="component" value="Chromosome"/>
</dbReference>
<keyword evidence="5" id="KW-0808">Transferase</keyword>
<dbReference type="EMBL" id="CP001874">
    <property type="protein sequence ID" value="ADG88351.1"/>
    <property type="molecule type" value="Genomic_DNA"/>
</dbReference>
<dbReference type="GO" id="GO:0008170">
    <property type="term" value="F:N-methyltransferase activity"/>
    <property type="evidence" value="ECO:0007669"/>
    <property type="project" value="InterPro"/>
</dbReference>
<dbReference type="STRING" id="469371.Tbis_1637"/>
<keyword evidence="1" id="KW-0680">Restriction system</keyword>
<dbReference type="InterPro" id="IPR003356">
    <property type="entry name" value="DNA_methylase_A-5"/>
</dbReference>
<dbReference type="InterPro" id="IPR052916">
    <property type="entry name" value="Type-I_RE_MTase_Subunit"/>
</dbReference>
<dbReference type="Pfam" id="PF02384">
    <property type="entry name" value="N6_Mtase"/>
    <property type="match status" value="1"/>
</dbReference>
<keyword evidence="2" id="KW-0238">DNA-binding</keyword>
<reference evidence="5 6" key="1">
    <citation type="submission" date="2010-01" db="EMBL/GenBank/DDBJ databases">
        <title>The complete genome of Thermobispora bispora DSM 43833.</title>
        <authorList>
            <consortium name="US DOE Joint Genome Institute (JGI-PGF)"/>
            <person name="Lucas S."/>
            <person name="Copeland A."/>
            <person name="Lapidus A."/>
            <person name="Glavina del Rio T."/>
            <person name="Dalin E."/>
            <person name="Tice H."/>
            <person name="Bruce D."/>
            <person name="Goodwin L."/>
            <person name="Pitluck S."/>
            <person name="Kyrpides N."/>
            <person name="Mavromatis K."/>
            <person name="Ivanova N."/>
            <person name="Mikhailova N."/>
            <person name="Chertkov O."/>
            <person name="Brettin T."/>
            <person name="Detter J.C."/>
            <person name="Han C."/>
            <person name="Larimer F."/>
            <person name="Land M."/>
            <person name="Hauser L."/>
            <person name="Markowitz V."/>
            <person name="Cheng J.-F."/>
            <person name="Hugenholtz P."/>
            <person name="Woyke T."/>
            <person name="Wu D."/>
            <person name="Jando M."/>
            <person name="Schneider S."/>
            <person name="Klenk H.-P."/>
            <person name="Eisen J.A."/>
        </authorList>
    </citation>
    <scope>NUCLEOTIDE SEQUENCE [LARGE SCALE GENOMIC DNA]</scope>
    <source>
        <strain evidence="6">ATCC 19993 / DSM 43833 / CBS 139.67 / JCM 10125 / KCTC 9307 / NBRC 14880 / R51</strain>
    </source>
</reference>
<dbReference type="InterPro" id="IPR029063">
    <property type="entry name" value="SAM-dependent_MTases_sf"/>
</dbReference>
<evidence type="ECO:0000256" key="2">
    <source>
        <dbReference type="ARBA" id="ARBA00023125"/>
    </source>
</evidence>
<organism evidence="5 6">
    <name type="scientific">Thermobispora bispora (strain ATCC 19993 / DSM 43833 / CBS 139.67 / JCM 10125 / KCTC 9307 / NBRC 14880 / R51)</name>
    <dbReference type="NCBI Taxonomy" id="469371"/>
    <lineage>
        <taxon>Bacteria</taxon>
        <taxon>Bacillati</taxon>
        <taxon>Actinomycetota</taxon>
        <taxon>Actinomycetes</taxon>
        <taxon>Streptosporangiales</taxon>
        <taxon>Streptosporangiaceae</taxon>
        <taxon>Thermobispora</taxon>
    </lineage>
</organism>
<dbReference type="AlphaFoldDB" id="D6YAY4"/>
<dbReference type="eggNOG" id="COG0286">
    <property type="taxonomic scope" value="Bacteria"/>
</dbReference>
<evidence type="ECO:0000256" key="1">
    <source>
        <dbReference type="ARBA" id="ARBA00022747"/>
    </source>
</evidence>
<proteinExistence type="predicted"/>